<feature type="non-terminal residue" evidence="1">
    <location>
        <position position="1"/>
    </location>
</feature>
<dbReference type="OrthoDB" id="2424604at2759"/>
<feature type="non-terminal residue" evidence="1">
    <location>
        <position position="215"/>
    </location>
</feature>
<dbReference type="EMBL" id="CAJVPV010050291">
    <property type="protein sequence ID" value="CAG8777551.1"/>
    <property type="molecule type" value="Genomic_DNA"/>
</dbReference>
<gene>
    <name evidence="1" type="ORF">AMORRO_LOCUS17044</name>
</gene>
<organism evidence="1 2">
    <name type="scientific">Acaulospora morrowiae</name>
    <dbReference type="NCBI Taxonomy" id="94023"/>
    <lineage>
        <taxon>Eukaryota</taxon>
        <taxon>Fungi</taxon>
        <taxon>Fungi incertae sedis</taxon>
        <taxon>Mucoromycota</taxon>
        <taxon>Glomeromycotina</taxon>
        <taxon>Glomeromycetes</taxon>
        <taxon>Diversisporales</taxon>
        <taxon>Acaulosporaceae</taxon>
        <taxon>Acaulospora</taxon>
    </lineage>
</organism>
<accession>A0A9N9JEB4</accession>
<name>A0A9N9JEB4_9GLOM</name>
<dbReference type="AlphaFoldDB" id="A0A9N9JEB4"/>
<comment type="caution">
    <text evidence="1">The sequence shown here is derived from an EMBL/GenBank/DDBJ whole genome shotgun (WGS) entry which is preliminary data.</text>
</comment>
<sequence>KNDKEVEVQAFDHWSLDTKQNAWFTVSSFDAVFETLNPKPEWIKVFSDNGGHYHSFEIMAVVSNWYQWYTIEVKDWYFFEAGEAKSLVDSHHAAILHAIARYVRVGRDLDSGKKIQEAIQDLGGTRVAHIEPLRDHVVVKTIKEITSFSHWKWPINGENAGFILARALPNIGEWRLFSPTDVSKLTEKKIKKPNPNISTYTKPSKEWIVSILQES</sequence>
<proteinExistence type="predicted"/>
<reference evidence="1" key="1">
    <citation type="submission" date="2021-06" db="EMBL/GenBank/DDBJ databases">
        <authorList>
            <person name="Kallberg Y."/>
            <person name="Tangrot J."/>
            <person name="Rosling A."/>
        </authorList>
    </citation>
    <scope>NUCLEOTIDE SEQUENCE</scope>
    <source>
        <strain evidence="1">CL551</strain>
    </source>
</reference>
<dbReference type="Proteomes" id="UP000789342">
    <property type="component" value="Unassembled WGS sequence"/>
</dbReference>
<protein>
    <submittedName>
        <fullName evidence="1">3664_t:CDS:1</fullName>
    </submittedName>
</protein>
<evidence type="ECO:0000313" key="1">
    <source>
        <dbReference type="EMBL" id="CAG8777551.1"/>
    </source>
</evidence>
<keyword evidence="2" id="KW-1185">Reference proteome</keyword>
<evidence type="ECO:0000313" key="2">
    <source>
        <dbReference type="Proteomes" id="UP000789342"/>
    </source>
</evidence>